<feature type="region of interest" description="Disordered" evidence="13">
    <location>
        <begin position="260"/>
        <end position="470"/>
    </location>
</feature>
<evidence type="ECO:0000256" key="1">
    <source>
        <dbReference type="ARBA" id="ARBA00003555"/>
    </source>
</evidence>
<evidence type="ECO:0000256" key="10">
    <source>
        <dbReference type="ARBA" id="ARBA00031630"/>
    </source>
</evidence>
<evidence type="ECO:0000313" key="15">
    <source>
        <dbReference type="EMBL" id="KAK9718741.1"/>
    </source>
</evidence>
<accession>A0ABR2W492</accession>
<dbReference type="InterPro" id="IPR024072">
    <property type="entry name" value="DHFR-like_dom_sf"/>
</dbReference>
<evidence type="ECO:0000256" key="3">
    <source>
        <dbReference type="ARBA" id="ARBA00009723"/>
    </source>
</evidence>
<evidence type="ECO:0000256" key="5">
    <source>
        <dbReference type="ARBA" id="ARBA00015035"/>
    </source>
</evidence>
<keyword evidence="6" id="KW-0686">Riboflavin biosynthesis</keyword>
<dbReference type="PANTHER" id="PTHR38011">
    <property type="entry name" value="DIHYDROFOLATE REDUCTASE FAMILY PROTEIN (AFU_ORTHOLOGUE AFUA_8G06820)"/>
    <property type="match status" value="1"/>
</dbReference>
<dbReference type="Pfam" id="PF01872">
    <property type="entry name" value="RibD_C"/>
    <property type="match status" value="1"/>
</dbReference>
<evidence type="ECO:0000256" key="12">
    <source>
        <dbReference type="ARBA" id="ARBA00049020"/>
    </source>
</evidence>
<evidence type="ECO:0000313" key="16">
    <source>
        <dbReference type="Proteomes" id="UP001479436"/>
    </source>
</evidence>
<feature type="compositionally biased region" description="Polar residues" evidence="13">
    <location>
        <begin position="379"/>
        <end position="389"/>
    </location>
</feature>
<comment type="catalytic activity">
    <reaction evidence="12">
        <text>2,5-diamino-6-(1-D-ribitylamino)pyrimidin-4(3H)-one 5'-phosphate + NADP(+) = 2,5-diamino-6-(1-D-ribosylamino)pyrimidin-4(3H)-one 5'-phosphate + NADPH + H(+)</text>
        <dbReference type="Rhea" id="RHEA:27278"/>
        <dbReference type="ChEBI" id="CHEBI:15378"/>
        <dbReference type="ChEBI" id="CHEBI:57783"/>
        <dbReference type="ChEBI" id="CHEBI:58349"/>
        <dbReference type="ChEBI" id="CHEBI:58890"/>
        <dbReference type="ChEBI" id="CHEBI:59545"/>
        <dbReference type="EC" id="1.1.1.302"/>
    </reaction>
</comment>
<dbReference type="Proteomes" id="UP001479436">
    <property type="component" value="Unassembled WGS sequence"/>
</dbReference>
<dbReference type="GO" id="GO:0016491">
    <property type="term" value="F:oxidoreductase activity"/>
    <property type="evidence" value="ECO:0007669"/>
    <property type="project" value="UniProtKB-KW"/>
</dbReference>
<proteinExistence type="inferred from homology"/>
<gene>
    <name evidence="15" type="primary">RIB7_1</name>
    <name evidence="15" type="ORF">K7432_005286</name>
</gene>
<organism evidence="15 16">
    <name type="scientific">Basidiobolus ranarum</name>
    <dbReference type="NCBI Taxonomy" id="34480"/>
    <lineage>
        <taxon>Eukaryota</taxon>
        <taxon>Fungi</taxon>
        <taxon>Fungi incertae sedis</taxon>
        <taxon>Zoopagomycota</taxon>
        <taxon>Entomophthoromycotina</taxon>
        <taxon>Basidiobolomycetes</taxon>
        <taxon>Basidiobolales</taxon>
        <taxon>Basidiobolaceae</taxon>
        <taxon>Basidiobolus</taxon>
    </lineage>
</organism>
<evidence type="ECO:0000256" key="9">
    <source>
        <dbReference type="ARBA" id="ARBA00030073"/>
    </source>
</evidence>
<comment type="function">
    <text evidence="1">Catalyzes an early step in riboflavin biosynthesis, the NADPH-dependent reduction of the ribose side chain of 2,5-diamino-6-ribosylamino-4(3H)-pyrimidinone 5'-phosphate, yielding 2,5-diamino-6-ribitylamino-4(3H)-pyrimidinone 5'-phosphate.</text>
</comment>
<protein>
    <recommendedName>
        <fullName evidence="5">2,5-diamino-6-ribosylamino-4(3H)-pyrimidinone 5'-phosphate reductase</fullName>
        <ecNumber evidence="4">1.1.1.302</ecNumber>
    </recommendedName>
    <alternativeName>
        <fullName evidence="10">2,5-diamino-6-(5-phospho-D-ribosylamino)pyrimidin-4(3H)-one reductase</fullName>
    </alternativeName>
    <alternativeName>
        <fullName evidence="9">2,5-diamino-6-ribitylamino-4(3H)-pyrimidinone 5'-phosphate synthase</fullName>
    </alternativeName>
</protein>
<comment type="caution">
    <text evidence="15">The sequence shown here is derived from an EMBL/GenBank/DDBJ whole genome shotgun (WGS) entry which is preliminary data.</text>
</comment>
<evidence type="ECO:0000256" key="6">
    <source>
        <dbReference type="ARBA" id="ARBA00022619"/>
    </source>
</evidence>
<reference evidence="15 16" key="1">
    <citation type="submission" date="2023-04" db="EMBL/GenBank/DDBJ databases">
        <title>Genome of Basidiobolus ranarum AG-B5.</title>
        <authorList>
            <person name="Stajich J.E."/>
            <person name="Carter-House D."/>
            <person name="Gryganskyi A."/>
        </authorList>
    </citation>
    <scope>NUCLEOTIDE SEQUENCE [LARGE SCALE GENOMIC DNA]</scope>
    <source>
        <strain evidence="15 16">AG-B5</strain>
    </source>
</reference>
<dbReference type="PANTHER" id="PTHR38011:SF7">
    <property type="entry name" value="2,5-DIAMINO-6-RIBOSYLAMINO-4(3H)-PYRIMIDINONE 5'-PHOSPHATE REDUCTASE"/>
    <property type="match status" value="1"/>
</dbReference>
<feature type="compositionally biased region" description="Low complexity" evidence="13">
    <location>
        <begin position="284"/>
        <end position="342"/>
    </location>
</feature>
<feature type="compositionally biased region" description="Polar residues" evidence="13">
    <location>
        <begin position="270"/>
        <end position="279"/>
    </location>
</feature>
<feature type="compositionally biased region" description="Polar residues" evidence="13">
    <location>
        <begin position="349"/>
        <end position="360"/>
    </location>
</feature>
<keyword evidence="7" id="KW-0521">NADP</keyword>
<dbReference type="EC" id="1.1.1.302" evidence="4"/>
<evidence type="ECO:0000256" key="13">
    <source>
        <dbReference type="SAM" id="MobiDB-lite"/>
    </source>
</evidence>
<dbReference type="EMBL" id="JASJQH010007079">
    <property type="protein sequence ID" value="KAK9718741.1"/>
    <property type="molecule type" value="Genomic_DNA"/>
</dbReference>
<comment type="catalytic activity">
    <reaction evidence="11">
        <text>2,5-diamino-6-(1-D-ribitylamino)pyrimidin-4(3H)-one 5'-phosphate + NAD(+) = 2,5-diamino-6-(1-D-ribosylamino)pyrimidin-4(3H)-one 5'-phosphate + NADH + H(+)</text>
        <dbReference type="Rhea" id="RHEA:27274"/>
        <dbReference type="ChEBI" id="CHEBI:15378"/>
        <dbReference type="ChEBI" id="CHEBI:57540"/>
        <dbReference type="ChEBI" id="CHEBI:57945"/>
        <dbReference type="ChEBI" id="CHEBI:58890"/>
        <dbReference type="ChEBI" id="CHEBI:59545"/>
        <dbReference type="EC" id="1.1.1.302"/>
    </reaction>
</comment>
<sequence length="470" mass="49289">MAGVREAKAFLSSVYQRSEESSHKRPYVTLAYAQSLDGKTSGPGGKQVAFSSNESLAMSHRLRMINDGILLGVGTVLNDDPRLTARIVEPNEIPVQPQPIILDSKLRFPLRSNLILSASQGGGKYPWIFCAPDYSPQRRQALEAAGVQIFVVSSQGDKLSIPEILRKTEELGIRKLMVEGGSNVIREFLASGYIDLCVITLAPVYIGGTGASSVVDGDNRPLSKLSDIRYHQFGIDMVVVGYASPTSHVGSVHGDSQNQFQQAAYPPSGTHPSSQQSYGGNIAPSSGYPPSHGSGYPPSNNSGYPPNNSSGYPPSNNSGYPPGNSSGYPPTSPTSNYPHTSPAGGYPPQASQTGGYSQRPQGGVYPPKLEAGPPLPPRTGTNISPQQGYPPTIGPYPPKTTSPVQSVPGRVSSPQGYSSPHGSIYPPQGSSGYPPQGNSGYPPAVSAPPKRDTGYPPQGGSGYPPQGGSG</sequence>
<evidence type="ECO:0000256" key="7">
    <source>
        <dbReference type="ARBA" id="ARBA00022857"/>
    </source>
</evidence>
<evidence type="ECO:0000256" key="2">
    <source>
        <dbReference type="ARBA" id="ARBA00005104"/>
    </source>
</evidence>
<name>A0ABR2W492_9FUNG</name>
<dbReference type="InterPro" id="IPR002734">
    <property type="entry name" value="RibDG_C"/>
</dbReference>
<dbReference type="SUPFAM" id="SSF53597">
    <property type="entry name" value="Dihydrofolate reductase-like"/>
    <property type="match status" value="1"/>
</dbReference>
<evidence type="ECO:0000256" key="8">
    <source>
        <dbReference type="ARBA" id="ARBA00023002"/>
    </source>
</evidence>
<keyword evidence="8 15" id="KW-0560">Oxidoreductase</keyword>
<evidence type="ECO:0000259" key="14">
    <source>
        <dbReference type="Pfam" id="PF01872"/>
    </source>
</evidence>
<dbReference type="InterPro" id="IPR050765">
    <property type="entry name" value="Riboflavin_Biosynth_HTPR"/>
</dbReference>
<feature type="compositionally biased region" description="Low complexity" evidence="13">
    <location>
        <begin position="422"/>
        <end position="443"/>
    </location>
</feature>
<comment type="pathway">
    <text evidence="2">Cofactor biosynthesis; riboflavin biosynthesis.</text>
</comment>
<evidence type="ECO:0000256" key="11">
    <source>
        <dbReference type="ARBA" id="ARBA00047550"/>
    </source>
</evidence>
<comment type="similarity">
    <text evidence="3">Belongs to the HTP reductase family.</text>
</comment>
<dbReference type="Gene3D" id="3.40.430.10">
    <property type="entry name" value="Dihydrofolate Reductase, subunit A"/>
    <property type="match status" value="1"/>
</dbReference>
<feature type="compositionally biased region" description="Gly residues" evidence="13">
    <location>
        <begin position="457"/>
        <end position="470"/>
    </location>
</feature>
<evidence type="ECO:0000256" key="4">
    <source>
        <dbReference type="ARBA" id="ARBA00012851"/>
    </source>
</evidence>
<feature type="domain" description="Bacterial bifunctional deaminase-reductase C-terminal" evidence="14">
    <location>
        <begin position="26"/>
        <end position="238"/>
    </location>
</feature>
<keyword evidence="16" id="KW-1185">Reference proteome</keyword>
<feature type="compositionally biased region" description="Polar residues" evidence="13">
    <location>
        <begin position="412"/>
        <end position="421"/>
    </location>
</feature>